<proteinExistence type="predicted"/>
<evidence type="ECO:0000256" key="6">
    <source>
        <dbReference type="ARBA" id="ARBA00023288"/>
    </source>
</evidence>
<protein>
    <submittedName>
        <fullName evidence="8">Uncharacterized protein</fullName>
    </submittedName>
</protein>
<evidence type="ECO:0000256" key="3">
    <source>
        <dbReference type="ARBA" id="ARBA00023136"/>
    </source>
</evidence>
<keyword evidence="3" id="KW-0472">Membrane</keyword>
<gene>
    <name evidence="8" type="ORF">B7H23_07330</name>
</gene>
<dbReference type="InterPro" id="IPR032831">
    <property type="entry name" value="LptM_cons"/>
</dbReference>
<evidence type="ECO:0000256" key="7">
    <source>
        <dbReference type="SAM" id="MobiDB-lite"/>
    </source>
</evidence>
<reference evidence="9" key="1">
    <citation type="journal article" date="2017" name="Int. J. Syst. Evol. Microbiol.">
        <title>Notoacmeibacter marinus gen. nov., sp. nov., isolated from the gut of a limpet and proposal of Notoacmeibacteraceae fam. nov. in the order Rhizobiales of the class Alphaproteobacteria.</title>
        <authorList>
            <person name="Huang Z."/>
            <person name="Guo F."/>
            <person name="Lai Q."/>
        </authorList>
    </citation>
    <scope>NUCLEOTIDE SEQUENCE [LARGE SCALE GENOMIC DNA]</scope>
    <source>
        <strain evidence="9">XMTR2A4</strain>
    </source>
</reference>
<evidence type="ECO:0000256" key="2">
    <source>
        <dbReference type="ARBA" id="ARBA00022729"/>
    </source>
</evidence>
<keyword evidence="9" id="KW-1185">Reference proteome</keyword>
<comment type="caution">
    <text evidence="8">The sequence shown here is derived from an EMBL/GenBank/DDBJ whole genome shotgun (WGS) entry which is preliminary data.</text>
</comment>
<comment type="subcellular location">
    <subcellularLocation>
        <location evidence="1">Cell outer membrane</location>
        <topology evidence="1">Lipid-anchor</topology>
    </subcellularLocation>
</comment>
<dbReference type="EMBL" id="NBYO01000001">
    <property type="protein sequence ID" value="OXT02688.1"/>
    <property type="molecule type" value="Genomic_DNA"/>
</dbReference>
<evidence type="ECO:0000313" key="8">
    <source>
        <dbReference type="EMBL" id="OXT02688.1"/>
    </source>
</evidence>
<sequence length="98" mass="10630">MRLSFLTLILLLAGALTLSACGRRAPLEAPSSALVEKPERVAGPLAVPLGREDRSEARAAAADLEDGTLETQQGERRVVENDGESRTDRPFFLDRLVE</sequence>
<evidence type="ECO:0000256" key="4">
    <source>
        <dbReference type="ARBA" id="ARBA00023139"/>
    </source>
</evidence>
<dbReference type="PROSITE" id="PS51257">
    <property type="entry name" value="PROKAR_LIPOPROTEIN"/>
    <property type="match status" value="1"/>
</dbReference>
<keyword evidence="4" id="KW-0564">Palmitate</keyword>
<keyword evidence="6" id="KW-0449">Lipoprotein</keyword>
<organism evidence="8 9">
    <name type="scientific">Notoacmeibacter marinus</name>
    <dbReference type="NCBI Taxonomy" id="1876515"/>
    <lineage>
        <taxon>Bacteria</taxon>
        <taxon>Pseudomonadati</taxon>
        <taxon>Pseudomonadota</taxon>
        <taxon>Alphaproteobacteria</taxon>
        <taxon>Hyphomicrobiales</taxon>
        <taxon>Notoacmeibacteraceae</taxon>
        <taxon>Notoacmeibacter</taxon>
    </lineage>
</organism>
<accession>A0A231V3C9</accession>
<feature type="compositionally biased region" description="Basic and acidic residues" evidence="7">
    <location>
        <begin position="73"/>
        <end position="86"/>
    </location>
</feature>
<keyword evidence="5" id="KW-0998">Cell outer membrane</keyword>
<feature type="region of interest" description="Disordered" evidence="7">
    <location>
        <begin position="45"/>
        <end position="86"/>
    </location>
</feature>
<evidence type="ECO:0000256" key="5">
    <source>
        <dbReference type="ARBA" id="ARBA00023237"/>
    </source>
</evidence>
<dbReference type="NCBIfam" id="NF047847">
    <property type="entry name" value="SS_mature_LptM"/>
    <property type="match status" value="1"/>
</dbReference>
<evidence type="ECO:0000313" key="9">
    <source>
        <dbReference type="Proteomes" id="UP000215405"/>
    </source>
</evidence>
<keyword evidence="2" id="KW-0732">Signal</keyword>
<evidence type="ECO:0000256" key="1">
    <source>
        <dbReference type="ARBA" id="ARBA00004459"/>
    </source>
</evidence>
<name>A0A231V3C9_9HYPH</name>
<dbReference type="RefSeq" id="WP_094076639.1">
    <property type="nucleotide sequence ID" value="NZ_NBYO01000001.1"/>
</dbReference>
<dbReference type="AlphaFoldDB" id="A0A231V3C9"/>
<dbReference type="Proteomes" id="UP000215405">
    <property type="component" value="Unassembled WGS sequence"/>
</dbReference>